<dbReference type="Gene3D" id="3.10.450.50">
    <property type="match status" value="1"/>
</dbReference>
<accession>A0A8J6M0I4</accession>
<evidence type="ECO:0000259" key="2">
    <source>
        <dbReference type="Pfam" id="PF12680"/>
    </source>
</evidence>
<protein>
    <submittedName>
        <fullName evidence="3">Nuclear transport factor 2 family protein</fullName>
    </submittedName>
</protein>
<organism evidence="3 4">
    <name type="scientific">Neptunicella marina</name>
    <dbReference type="NCBI Taxonomy" id="2125989"/>
    <lineage>
        <taxon>Bacteria</taxon>
        <taxon>Pseudomonadati</taxon>
        <taxon>Pseudomonadota</taxon>
        <taxon>Gammaproteobacteria</taxon>
        <taxon>Alteromonadales</taxon>
        <taxon>Alteromonadaceae</taxon>
        <taxon>Neptunicella</taxon>
    </lineage>
</organism>
<keyword evidence="1" id="KW-0732">Signal</keyword>
<evidence type="ECO:0000256" key="1">
    <source>
        <dbReference type="SAM" id="SignalP"/>
    </source>
</evidence>
<name>A0A8J6M0I4_9ALTE</name>
<dbReference type="RefSeq" id="WP_186507701.1">
    <property type="nucleotide sequence ID" value="NZ_JACNEP010000014.1"/>
</dbReference>
<reference evidence="3" key="2">
    <citation type="submission" date="2020-08" db="EMBL/GenBank/DDBJ databases">
        <authorList>
            <person name="Lai Q."/>
        </authorList>
    </citation>
    <scope>NUCLEOTIDE SEQUENCE</scope>
    <source>
        <strain evidence="3">S27-2</strain>
    </source>
</reference>
<proteinExistence type="predicted"/>
<feature type="signal peptide" evidence="1">
    <location>
        <begin position="1"/>
        <end position="26"/>
    </location>
</feature>
<dbReference type="EMBL" id="JACNEP010000014">
    <property type="protein sequence ID" value="MBC3767184.1"/>
    <property type="molecule type" value="Genomic_DNA"/>
</dbReference>
<dbReference type="InterPro" id="IPR032710">
    <property type="entry name" value="NTF2-like_dom_sf"/>
</dbReference>
<keyword evidence="4" id="KW-1185">Reference proteome</keyword>
<comment type="caution">
    <text evidence="3">The sequence shown here is derived from an EMBL/GenBank/DDBJ whole genome shotgun (WGS) entry which is preliminary data.</text>
</comment>
<evidence type="ECO:0000313" key="3">
    <source>
        <dbReference type="EMBL" id="MBC3767184.1"/>
    </source>
</evidence>
<reference evidence="3" key="1">
    <citation type="journal article" date="2018" name="Int. J. Syst. Evol. Microbiol.">
        <title>Neptunicella marina gen. nov., sp. nov., isolated from surface seawater.</title>
        <authorList>
            <person name="Liu X."/>
            <person name="Lai Q."/>
            <person name="Du Y."/>
            <person name="Zhang X."/>
            <person name="Liu Z."/>
            <person name="Sun F."/>
            <person name="Shao Z."/>
        </authorList>
    </citation>
    <scope>NUCLEOTIDE SEQUENCE</scope>
    <source>
        <strain evidence="3">S27-2</strain>
    </source>
</reference>
<dbReference type="AlphaFoldDB" id="A0A8J6M0I4"/>
<dbReference type="Pfam" id="PF12680">
    <property type="entry name" value="SnoaL_2"/>
    <property type="match status" value="1"/>
</dbReference>
<gene>
    <name evidence="3" type="ORF">H8B19_14985</name>
</gene>
<dbReference type="InterPro" id="IPR037401">
    <property type="entry name" value="SnoaL-like"/>
</dbReference>
<evidence type="ECO:0000313" key="4">
    <source>
        <dbReference type="Proteomes" id="UP000601768"/>
    </source>
</evidence>
<dbReference type="Proteomes" id="UP000601768">
    <property type="component" value="Unassembled WGS sequence"/>
</dbReference>
<dbReference type="SUPFAM" id="SSF54427">
    <property type="entry name" value="NTF2-like"/>
    <property type="match status" value="1"/>
</dbReference>
<feature type="domain" description="SnoaL-like" evidence="2">
    <location>
        <begin position="67"/>
        <end position="146"/>
    </location>
</feature>
<sequence>MSIKQKQVITTLATGIFTLLSFSVTAQGEQLSDQQNANLKKAIYCMEIMENRPDLSADKKIDILRNECFAEDYIQHSPHVADGRDAVLALFAKRFKRNSQITTSIKRSASQGDLVWLHQHVQRSPEDKGNAVVNIFRMQNGKFAEHWNVVQAVPDTAKNNNTMF</sequence>
<feature type="chain" id="PRO_5035291829" evidence="1">
    <location>
        <begin position="27"/>
        <end position="164"/>
    </location>
</feature>